<dbReference type="GeneID" id="104967113"/>
<organism evidence="2 3">
    <name type="scientific">Notothenia coriiceps</name>
    <name type="common">black rockcod</name>
    <dbReference type="NCBI Taxonomy" id="8208"/>
    <lineage>
        <taxon>Eukaryota</taxon>
        <taxon>Metazoa</taxon>
        <taxon>Chordata</taxon>
        <taxon>Craniata</taxon>
        <taxon>Vertebrata</taxon>
        <taxon>Euteleostomi</taxon>
        <taxon>Actinopterygii</taxon>
        <taxon>Neopterygii</taxon>
        <taxon>Teleostei</taxon>
        <taxon>Neoteleostei</taxon>
        <taxon>Acanthomorphata</taxon>
        <taxon>Eupercaria</taxon>
        <taxon>Perciformes</taxon>
        <taxon>Notothenioidei</taxon>
        <taxon>Nototheniidae</taxon>
        <taxon>Notothenia</taxon>
    </lineage>
</organism>
<feature type="region of interest" description="Disordered" evidence="1">
    <location>
        <begin position="1"/>
        <end position="99"/>
    </location>
</feature>
<evidence type="ECO:0000256" key="1">
    <source>
        <dbReference type="SAM" id="MobiDB-lite"/>
    </source>
</evidence>
<sequence length="129" mass="13544">MRGGEEGSESREAEEEEEGEPSVCGASSDSQQPSHSNEGSSSRTIRVRAPPRACTLPPNLLYTLPLLPHPPPATPTQAPSPPPTKTLYPTPGSRAGTPTHTETVLSAAQTLSGTRTSAHPGNRQHATFL</sequence>
<feature type="compositionally biased region" description="Basic and acidic residues" evidence="1">
    <location>
        <begin position="1"/>
        <end position="11"/>
    </location>
</feature>
<feature type="compositionally biased region" description="Polar residues" evidence="1">
    <location>
        <begin position="25"/>
        <end position="44"/>
    </location>
</feature>
<protein>
    <submittedName>
        <fullName evidence="3">WW domain-binding protein 11-like</fullName>
    </submittedName>
</protein>
<gene>
    <name evidence="3" type="primary">LOC104967113</name>
</gene>
<evidence type="ECO:0000313" key="2">
    <source>
        <dbReference type="Proteomes" id="UP000504611"/>
    </source>
</evidence>
<accession>A0A6I9Q4Z7</accession>
<reference evidence="3" key="1">
    <citation type="submission" date="2025-08" db="UniProtKB">
        <authorList>
            <consortium name="RefSeq"/>
        </authorList>
    </citation>
    <scope>IDENTIFICATION</scope>
    <source>
        <tissue evidence="3">Muscle</tissue>
    </source>
</reference>
<evidence type="ECO:0000313" key="3">
    <source>
        <dbReference type="RefSeq" id="XP_010794826.1"/>
    </source>
</evidence>
<dbReference type="RefSeq" id="XP_010794826.1">
    <property type="nucleotide sequence ID" value="XM_010796524.1"/>
</dbReference>
<name>A0A6I9Q4Z7_9TELE</name>
<feature type="compositionally biased region" description="Low complexity" evidence="1">
    <location>
        <begin position="55"/>
        <end position="66"/>
    </location>
</feature>
<proteinExistence type="predicted"/>
<keyword evidence="2" id="KW-1185">Reference proteome</keyword>
<dbReference type="AlphaFoldDB" id="A0A6I9Q4Z7"/>
<dbReference type="Proteomes" id="UP000504611">
    <property type="component" value="Unplaced"/>
</dbReference>
<feature type="compositionally biased region" description="Pro residues" evidence="1">
    <location>
        <begin position="67"/>
        <end position="84"/>
    </location>
</feature>
<dbReference type="KEGG" id="ncc:104967113"/>